<feature type="domain" description="DNA methylase adenine-specific" evidence="8">
    <location>
        <begin position="293"/>
        <end position="560"/>
    </location>
</feature>
<evidence type="ECO:0000256" key="6">
    <source>
        <dbReference type="ARBA" id="ARBA00022747"/>
    </source>
</evidence>
<comment type="caution">
    <text evidence="9">The sequence shown here is derived from an EMBL/GenBank/DDBJ whole genome shotgun (WGS) entry which is preliminary data.</text>
</comment>
<proteinExistence type="inferred from homology"/>
<evidence type="ECO:0000256" key="3">
    <source>
        <dbReference type="ARBA" id="ARBA00022603"/>
    </source>
</evidence>
<dbReference type="Proteomes" id="UP000588068">
    <property type="component" value="Unassembled WGS sequence"/>
</dbReference>
<dbReference type="EC" id="2.1.1.72" evidence="2"/>
<keyword evidence="10" id="KW-1185">Reference proteome</keyword>
<evidence type="ECO:0000259" key="8">
    <source>
        <dbReference type="Pfam" id="PF02384"/>
    </source>
</evidence>
<evidence type="ECO:0000256" key="7">
    <source>
        <dbReference type="ARBA" id="ARBA00047942"/>
    </source>
</evidence>
<evidence type="ECO:0000313" key="10">
    <source>
        <dbReference type="Proteomes" id="UP000588068"/>
    </source>
</evidence>
<dbReference type="GO" id="GO:0008170">
    <property type="term" value="F:N-methyltransferase activity"/>
    <property type="evidence" value="ECO:0007669"/>
    <property type="project" value="InterPro"/>
</dbReference>
<dbReference type="EMBL" id="JACHHZ010000004">
    <property type="protein sequence ID" value="MBB6095031.1"/>
    <property type="molecule type" value="Genomic_DNA"/>
</dbReference>
<dbReference type="PANTHER" id="PTHR33841:SF5">
    <property type="entry name" value="DNA METHYLASE (MODIFICATION METHYLASE) (METHYLTRANSFERASE)-RELATED"/>
    <property type="match status" value="1"/>
</dbReference>
<comment type="similarity">
    <text evidence="1">Belongs to the N(4)/N(6)-methyltransferase family.</text>
</comment>
<name>A0A841HP11_9GAMM</name>
<dbReference type="Pfam" id="PF02384">
    <property type="entry name" value="N6_Mtase"/>
    <property type="match status" value="1"/>
</dbReference>
<evidence type="ECO:0000313" key="9">
    <source>
        <dbReference type="EMBL" id="MBB6095031.1"/>
    </source>
</evidence>
<evidence type="ECO:0000256" key="1">
    <source>
        <dbReference type="ARBA" id="ARBA00006594"/>
    </source>
</evidence>
<reference evidence="9 10" key="1">
    <citation type="submission" date="2020-08" db="EMBL/GenBank/DDBJ databases">
        <title>Genomic Encyclopedia of Type Strains, Phase IV (KMG-IV): sequencing the most valuable type-strain genomes for metagenomic binning, comparative biology and taxonomic classification.</title>
        <authorList>
            <person name="Goeker M."/>
        </authorList>
    </citation>
    <scope>NUCLEOTIDE SEQUENCE [LARGE SCALE GENOMIC DNA]</scope>
    <source>
        <strain evidence="9 10">DSM 26723</strain>
    </source>
</reference>
<keyword evidence="6" id="KW-0680">Restriction system</keyword>
<dbReference type="InterPro" id="IPR029063">
    <property type="entry name" value="SAM-dependent_MTases_sf"/>
</dbReference>
<dbReference type="GO" id="GO:0009007">
    <property type="term" value="F:site-specific DNA-methyltransferase (adenine-specific) activity"/>
    <property type="evidence" value="ECO:0007669"/>
    <property type="project" value="UniProtKB-EC"/>
</dbReference>
<evidence type="ECO:0000256" key="2">
    <source>
        <dbReference type="ARBA" id="ARBA00011900"/>
    </source>
</evidence>
<keyword evidence="4" id="KW-0808">Transferase</keyword>
<protein>
    <recommendedName>
        <fullName evidence="2">site-specific DNA-methyltransferase (adenine-specific)</fullName>
        <ecNumber evidence="2">2.1.1.72</ecNumber>
    </recommendedName>
</protein>
<organism evidence="9 10">
    <name type="scientific">Povalibacter uvarum</name>
    <dbReference type="NCBI Taxonomy" id="732238"/>
    <lineage>
        <taxon>Bacteria</taxon>
        <taxon>Pseudomonadati</taxon>
        <taxon>Pseudomonadota</taxon>
        <taxon>Gammaproteobacteria</taxon>
        <taxon>Steroidobacterales</taxon>
        <taxon>Steroidobacteraceae</taxon>
        <taxon>Povalibacter</taxon>
    </lineage>
</organism>
<dbReference type="PRINTS" id="PR00507">
    <property type="entry name" value="N12N6MTFRASE"/>
</dbReference>
<keyword evidence="5" id="KW-0949">S-adenosyl-L-methionine</keyword>
<dbReference type="Gene3D" id="3.40.50.150">
    <property type="entry name" value="Vaccinia Virus protein VP39"/>
    <property type="match status" value="1"/>
</dbReference>
<sequence length="1036" mass="116772">MPGRNVKKWLEALGYAGNSVSLHTNDAAICADHPYASELHDLLSPTGEIRASAVFDVEGLPTVCFLGAAQRSGDHSLIEALRQKIWNQNLISIVLIVDDESLSAVPVQKLRPGRSQSIAPDAPMPLSSARPDGPYSILDIQSGDVQQRHPDWFKPEERVDHYLLRNLGEAVARLEKRNFSRAVAQYVMGQVLFISYLEHREIVSASYQQRRKVRPLPQLIHDRDRQGVLRLLKQLKKDFNGDFLEPEDAAETPWSLLDEDGFETLDSFLSRVDLAANQTSMWNYDFRFIPVELISGIYESFLGDQQRQLGAYYTPRNLANLVIEQAFTDSKDILAETIYDGACGSGILLTTAFRRMLGVAERRKGSQLMLRERSELLCERIFGSDVSEAACRITAFSLYLSLLERLQPADIVELQESENVTLPRLLGRNLQAGERDGDFFSPKNSFAAKPRFSIFLSNPPWKEPKRDESLPSDRWAQEAGILRTRRQLAGDFAYRALESVQDGGRLCLILPVSLFLAPTSSEFVRGWLLRARPERIINFGDLRELLFTHASHACVVILARPRRGEELDHIPVDEVFDYFSPKADLSLALGRITLHSGERHTVQTQAVWTDNRRLVTLTWGGPYDLALWAQLRLRGTFREFFQGEKARWVRRKGFHRHDASVQRPASSAPLRKALFIPASALHSDVPVLDRSLFTPFPQEIKTVAKLGAELVSVFQGPRIVFPDGPSPELTVRATFTATPASFMSSVGVISGPAADEDLLRFATVYLRSNLVRYFLVMNAYQVLSERHRVSLRDVEGFPFFSPERHNDPQRARQIVKEVANVTRKLEVLSTIEQPHAYDAAHPQLQELLYGYFGLDAGQRALVQETVDELLPSVQPRGFVSINTSLQSPPTKRMVERYSASVQTELEQWRDQMGGDGKLQVQVTAASELRRTGFGVVKFAVHAHGKMAHERNARPTVELNDRAVLALVEMLKKKSLLPTAVTENLYFAADVVIRVDQCLYLIKPLVRRYWLRRTALRDAQRVVDSVHSAASRLAEGA</sequence>
<dbReference type="RefSeq" id="WP_184334398.1">
    <property type="nucleotide sequence ID" value="NZ_JACHHZ010000004.1"/>
</dbReference>
<dbReference type="GO" id="GO:0003677">
    <property type="term" value="F:DNA binding"/>
    <property type="evidence" value="ECO:0007669"/>
    <property type="project" value="InterPro"/>
</dbReference>
<dbReference type="PANTHER" id="PTHR33841">
    <property type="entry name" value="DNA METHYLTRANSFERASE YEEA-RELATED"/>
    <property type="match status" value="1"/>
</dbReference>
<keyword evidence="3" id="KW-0489">Methyltransferase</keyword>
<evidence type="ECO:0000256" key="4">
    <source>
        <dbReference type="ARBA" id="ARBA00022679"/>
    </source>
</evidence>
<dbReference type="InterPro" id="IPR050953">
    <property type="entry name" value="N4_N6_ade-DNA_methylase"/>
</dbReference>
<dbReference type="AlphaFoldDB" id="A0A841HP11"/>
<dbReference type="GO" id="GO:0032259">
    <property type="term" value="P:methylation"/>
    <property type="evidence" value="ECO:0007669"/>
    <property type="project" value="UniProtKB-KW"/>
</dbReference>
<gene>
    <name evidence="9" type="ORF">HNQ60_003918</name>
</gene>
<comment type="catalytic activity">
    <reaction evidence="7">
        <text>a 2'-deoxyadenosine in DNA + S-adenosyl-L-methionine = an N(6)-methyl-2'-deoxyadenosine in DNA + S-adenosyl-L-homocysteine + H(+)</text>
        <dbReference type="Rhea" id="RHEA:15197"/>
        <dbReference type="Rhea" id="RHEA-COMP:12418"/>
        <dbReference type="Rhea" id="RHEA-COMP:12419"/>
        <dbReference type="ChEBI" id="CHEBI:15378"/>
        <dbReference type="ChEBI" id="CHEBI:57856"/>
        <dbReference type="ChEBI" id="CHEBI:59789"/>
        <dbReference type="ChEBI" id="CHEBI:90615"/>
        <dbReference type="ChEBI" id="CHEBI:90616"/>
        <dbReference type="EC" id="2.1.1.72"/>
    </reaction>
</comment>
<evidence type="ECO:0000256" key="5">
    <source>
        <dbReference type="ARBA" id="ARBA00022691"/>
    </source>
</evidence>
<dbReference type="InterPro" id="IPR003356">
    <property type="entry name" value="DNA_methylase_A-5"/>
</dbReference>
<dbReference type="GO" id="GO:0009307">
    <property type="term" value="P:DNA restriction-modification system"/>
    <property type="evidence" value="ECO:0007669"/>
    <property type="project" value="UniProtKB-KW"/>
</dbReference>
<accession>A0A841HP11</accession>
<dbReference type="SUPFAM" id="SSF53335">
    <property type="entry name" value="S-adenosyl-L-methionine-dependent methyltransferases"/>
    <property type="match status" value="1"/>
</dbReference>